<comment type="caution">
    <text evidence="2">The sequence shown here is derived from an EMBL/GenBank/DDBJ whole genome shotgun (WGS) entry which is preliminary data.</text>
</comment>
<keyword evidence="1" id="KW-0812">Transmembrane</keyword>
<dbReference type="EMBL" id="BASE01000012">
    <property type="protein sequence ID" value="GAM12472.1"/>
    <property type="molecule type" value="Genomic_DNA"/>
</dbReference>
<dbReference type="OrthoDB" id="2869086at2"/>
<dbReference type="AlphaFoldDB" id="A0A0A8X0D5"/>
<evidence type="ECO:0000313" key="3">
    <source>
        <dbReference type="Proteomes" id="UP000031014"/>
    </source>
</evidence>
<gene>
    <name evidence="2" type="ORF">SAMD00020551_0607</name>
</gene>
<evidence type="ECO:0000256" key="1">
    <source>
        <dbReference type="SAM" id="Phobius"/>
    </source>
</evidence>
<reference evidence="2 3" key="1">
    <citation type="submission" date="2013-06" db="EMBL/GenBank/DDBJ databases">
        <title>Whole genome shotgun sequence of Bacillus selenatarsenatis SF-1.</title>
        <authorList>
            <person name="Kuroda M."/>
            <person name="Sei K."/>
            <person name="Yamashita M."/>
            <person name="Ike M."/>
        </authorList>
    </citation>
    <scope>NUCLEOTIDE SEQUENCE [LARGE SCALE GENOMIC DNA]</scope>
    <source>
        <strain evidence="2 3">SF-1</strain>
    </source>
</reference>
<sequence>MGNRKKATIIIGTSIIFIYVIFAIIETINLGSKTVDEAFEKYMNSEFKTEVAQNAIGNKEFYRKGKPVFVPFEVNDNVSLVLFEKGVFGWKRTYYSNNSNEGYSYSTFVDELNGEILLHGVIPKDIVTEIKAINVNGNEADIVMLNDKTGIWLMMNDNKDNFNNIKIDFIDEVGNVVAEM</sequence>
<organism evidence="2 3">
    <name type="scientific">Mesobacillus selenatarsenatis (strain DSM 18680 / JCM 14380 / FERM P-15431 / SF-1)</name>
    <dbReference type="NCBI Taxonomy" id="1321606"/>
    <lineage>
        <taxon>Bacteria</taxon>
        <taxon>Bacillati</taxon>
        <taxon>Bacillota</taxon>
        <taxon>Bacilli</taxon>
        <taxon>Bacillales</taxon>
        <taxon>Bacillaceae</taxon>
        <taxon>Mesobacillus</taxon>
    </lineage>
</organism>
<feature type="transmembrane region" description="Helical" evidence="1">
    <location>
        <begin position="7"/>
        <end position="25"/>
    </location>
</feature>
<protein>
    <submittedName>
        <fullName evidence="2">Uncharacterized protein</fullName>
    </submittedName>
</protein>
<dbReference type="Proteomes" id="UP000031014">
    <property type="component" value="Unassembled WGS sequence"/>
</dbReference>
<evidence type="ECO:0000313" key="2">
    <source>
        <dbReference type="EMBL" id="GAM12472.1"/>
    </source>
</evidence>
<name>A0A0A8X0D5_MESS1</name>
<accession>A0A0A8X0D5</accession>
<keyword evidence="3" id="KW-1185">Reference proteome</keyword>
<keyword evidence="1" id="KW-0472">Membrane</keyword>
<keyword evidence="1" id="KW-1133">Transmembrane helix</keyword>
<proteinExistence type="predicted"/>
<dbReference type="RefSeq" id="WP_041964403.1">
    <property type="nucleotide sequence ID" value="NZ_BASE01000012.1"/>
</dbReference>